<accession>A0A1I3A5F4</accession>
<dbReference type="EMBL" id="FOPZ01000004">
    <property type="protein sequence ID" value="SFH44969.1"/>
    <property type="molecule type" value="Genomic_DNA"/>
</dbReference>
<dbReference type="Proteomes" id="UP000323537">
    <property type="component" value="Unassembled WGS sequence"/>
</dbReference>
<sequence length="189" mass="21091">MEDPGSDIQADTDERAPNFDALTPPEEVVRGDRTRDDFFDAVLGLDDPATASEVAERAGHGVDAAREYLDWFERMGIVTRVTDSPVTYERNQEYLNWRRVQTLRREYATEELLALLQSESERADTLAAEFDAESPTGVSITQYAAASDQSIEAVWEQLSSWKTARRRVSLLERALTPTSGDATDLESAA</sequence>
<evidence type="ECO:0000313" key="3">
    <source>
        <dbReference type="Proteomes" id="UP000323537"/>
    </source>
</evidence>
<evidence type="ECO:0000313" key="2">
    <source>
        <dbReference type="EMBL" id="SFH44969.1"/>
    </source>
</evidence>
<dbReference type="Pfam" id="PF24033">
    <property type="entry name" value="DUF7342"/>
    <property type="match status" value="1"/>
</dbReference>
<gene>
    <name evidence="2" type="ORF">SAMN04488066_104140</name>
</gene>
<dbReference type="RefSeq" id="WP_149783786.1">
    <property type="nucleotide sequence ID" value="NZ_BAAADP010000001.1"/>
</dbReference>
<evidence type="ECO:0008006" key="4">
    <source>
        <dbReference type="Google" id="ProtNLM"/>
    </source>
</evidence>
<feature type="region of interest" description="Disordered" evidence="1">
    <location>
        <begin position="1"/>
        <end position="33"/>
    </location>
</feature>
<dbReference type="InterPro" id="IPR036390">
    <property type="entry name" value="WH_DNA-bd_sf"/>
</dbReference>
<dbReference type="SUPFAM" id="SSF46785">
    <property type="entry name" value="Winged helix' DNA-binding domain"/>
    <property type="match status" value="1"/>
</dbReference>
<keyword evidence="3" id="KW-1185">Reference proteome</keyword>
<dbReference type="OrthoDB" id="240032at2157"/>
<proteinExistence type="predicted"/>
<organism evidence="2 3">
    <name type="scientific">Halorubrum aquaticum</name>
    <dbReference type="NCBI Taxonomy" id="387340"/>
    <lineage>
        <taxon>Archaea</taxon>
        <taxon>Methanobacteriati</taxon>
        <taxon>Methanobacteriota</taxon>
        <taxon>Stenosarchaea group</taxon>
        <taxon>Halobacteria</taxon>
        <taxon>Halobacteriales</taxon>
        <taxon>Haloferacaceae</taxon>
        <taxon>Halorubrum</taxon>
    </lineage>
</organism>
<evidence type="ECO:0000256" key="1">
    <source>
        <dbReference type="SAM" id="MobiDB-lite"/>
    </source>
</evidence>
<protein>
    <recommendedName>
        <fullName evidence="4">Sugar-specific transcriptional regulator TrmB</fullName>
    </recommendedName>
</protein>
<name>A0A1I3A5F4_9EURY</name>
<reference evidence="2 3" key="1">
    <citation type="submission" date="2016-10" db="EMBL/GenBank/DDBJ databases">
        <authorList>
            <person name="Varghese N."/>
            <person name="Submissions S."/>
        </authorList>
    </citation>
    <scope>NUCLEOTIDE SEQUENCE [LARGE SCALE GENOMIC DNA]</scope>
    <source>
        <strain evidence="2 3">CGMCC 1.6377</strain>
    </source>
</reference>
<dbReference type="InterPro" id="IPR055766">
    <property type="entry name" value="DUF7342"/>
</dbReference>
<dbReference type="AlphaFoldDB" id="A0A1I3A5F4"/>